<dbReference type="PANTHER" id="PTHR11061:SF30">
    <property type="entry name" value="TRNA (URACIL(54)-C(5))-METHYLTRANSFERASE"/>
    <property type="match status" value="1"/>
</dbReference>
<dbReference type="InterPro" id="IPR012340">
    <property type="entry name" value="NA-bd_OB-fold"/>
</dbReference>
<protein>
    <submittedName>
        <fullName evidence="5">23S rRNA (Uracil(1939)-C(5))-methyltransferase RlmD</fullName>
        <ecNumber evidence="5">2.1.1.190</ecNumber>
    </submittedName>
</protein>
<dbReference type="GO" id="GO:0070475">
    <property type="term" value="P:rRNA base methylation"/>
    <property type="evidence" value="ECO:0007669"/>
    <property type="project" value="TreeGrafter"/>
</dbReference>
<dbReference type="EMBL" id="DXEW01000024">
    <property type="protein sequence ID" value="HIX50529.1"/>
    <property type="molecule type" value="Genomic_DNA"/>
</dbReference>
<keyword evidence="3 4" id="KW-0949">S-adenosyl-L-methionine</keyword>
<organism evidence="5 6">
    <name type="scientific">Candidatus Borkfalkia faecavium</name>
    <dbReference type="NCBI Taxonomy" id="2838508"/>
    <lineage>
        <taxon>Bacteria</taxon>
        <taxon>Bacillati</taxon>
        <taxon>Bacillota</taxon>
        <taxon>Clostridia</taxon>
        <taxon>Christensenellales</taxon>
        <taxon>Christensenellaceae</taxon>
        <taxon>Candidatus Borkfalkia</taxon>
    </lineage>
</organism>
<dbReference type="SUPFAM" id="SSF50249">
    <property type="entry name" value="Nucleic acid-binding proteins"/>
    <property type="match status" value="1"/>
</dbReference>
<dbReference type="Gene3D" id="2.40.50.1070">
    <property type="match status" value="1"/>
</dbReference>
<keyword evidence="1 4" id="KW-0489">Methyltransferase</keyword>
<reference evidence="5" key="2">
    <citation type="submission" date="2021-04" db="EMBL/GenBank/DDBJ databases">
        <authorList>
            <person name="Gilroy R."/>
        </authorList>
    </citation>
    <scope>NUCLEOTIDE SEQUENCE</scope>
    <source>
        <strain evidence="5">2189</strain>
    </source>
</reference>
<dbReference type="InterPro" id="IPR029063">
    <property type="entry name" value="SAM-dependent_MTases_sf"/>
</dbReference>
<feature type="binding site" evidence="4">
    <location>
        <position position="288"/>
    </location>
    <ligand>
        <name>S-adenosyl-L-methionine</name>
        <dbReference type="ChEBI" id="CHEBI:59789"/>
    </ligand>
</feature>
<proteinExistence type="inferred from homology"/>
<evidence type="ECO:0000256" key="2">
    <source>
        <dbReference type="ARBA" id="ARBA00022679"/>
    </source>
</evidence>
<dbReference type="AlphaFoldDB" id="A0A9D2AVD6"/>
<dbReference type="GO" id="GO:0070041">
    <property type="term" value="F:rRNA (uridine-C5-)-methyltransferase activity"/>
    <property type="evidence" value="ECO:0007669"/>
    <property type="project" value="TreeGrafter"/>
</dbReference>
<name>A0A9D2AVD6_9FIRM</name>
<gene>
    <name evidence="5" type="primary">rlmD</name>
    <name evidence="5" type="ORF">H9851_04540</name>
</gene>
<dbReference type="NCBIfam" id="TIGR00479">
    <property type="entry name" value="rumA"/>
    <property type="match status" value="1"/>
</dbReference>
<evidence type="ECO:0000256" key="3">
    <source>
        <dbReference type="ARBA" id="ARBA00022691"/>
    </source>
</evidence>
<comment type="caution">
    <text evidence="5">The sequence shown here is derived from an EMBL/GenBank/DDBJ whole genome shotgun (WGS) entry which is preliminary data.</text>
</comment>
<evidence type="ECO:0000256" key="4">
    <source>
        <dbReference type="PROSITE-ProRule" id="PRU01024"/>
    </source>
</evidence>
<feature type="binding site" evidence="4">
    <location>
        <position position="388"/>
    </location>
    <ligand>
        <name>S-adenosyl-L-methionine</name>
        <dbReference type="ChEBI" id="CHEBI:59789"/>
    </ligand>
</feature>
<evidence type="ECO:0000313" key="6">
    <source>
        <dbReference type="Proteomes" id="UP000886847"/>
    </source>
</evidence>
<dbReference type="SUPFAM" id="SSF53335">
    <property type="entry name" value="S-adenosyl-L-methionine-dependent methyltransferases"/>
    <property type="match status" value="1"/>
</dbReference>
<dbReference type="Proteomes" id="UP000886847">
    <property type="component" value="Unassembled WGS sequence"/>
</dbReference>
<feature type="active site" description="Nucleophile" evidence="4">
    <location>
        <position position="415"/>
    </location>
</feature>
<evidence type="ECO:0000313" key="5">
    <source>
        <dbReference type="EMBL" id="HIX50529.1"/>
    </source>
</evidence>
<dbReference type="EC" id="2.1.1.190" evidence="5"/>
<dbReference type="Gene3D" id="3.40.50.150">
    <property type="entry name" value="Vaccinia Virus protein VP39"/>
    <property type="match status" value="1"/>
</dbReference>
<evidence type="ECO:0000256" key="1">
    <source>
        <dbReference type="ARBA" id="ARBA00022603"/>
    </source>
</evidence>
<sequence>MNMSETSEIAAKNLEFTGQVESLGSNGEGIVHFGQTVFFAPYTAVGEKVKFRALKVKDNIGYAKALEILTPADERVRPRCPNFTRCGGCQIQHLRYGAQLKLKTKIVSNALQKIAGIRFHVSPAVKSDSQYEYRNKLQIPVGVDKNGCTVIGFYAERSHRIVPVQRCPIHPYWAEEVIAAFVSYMKEAGVRGYDEQTKSGTLRHIVVRDVEGNFIITAVTAAETLPQSELLIKKLAAKFKTFSLWQNCNPGEGNGVFGEKFRLLCGSGKYAAHEFGIRFEVGPNTFVQINRGVCRKLYERTVRCALDSGAAVAIDAYSGCGLLTAMLAKQMGEAYGIEVVREAVDCADSLISINKLEGKMHNICGRVEDELPKLLSRIPAEQVFLVVDPPRKGVDRATLRAILASGIRTVAMISCNPSTMARDVGILTGALIETEQGLVKNPAYAEEGMAGFYRPRLIQPLDMFPQTKHVETLVLLSKKPDESFG</sequence>
<dbReference type="InterPro" id="IPR010280">
    <property type="entry name" value="U5_MeTrfase_fam"/>
</dbReference>
<dbReference type="PROSITE" id="PS51687">
    <property type="entry name" value="SAM_MT_RNA_M5U"/>
    <property type="match status" value="1"/>
</dbReference>
<dbReference type="PANTHER" id="PTHR11061">
    <property type="entry name" value="RNA M5U METHYLTRANSFERASE"/>
    <property type="match status" value="1"/>
</dbReference>
<dbReference type="Gene3D" id="2.40.50.140">
    <property type="entry name" value="Nucleic acid-binding proteins"/>
    <property type="match status" value="1"/>
</dbReference>
<dbReference type="PROSITE" id="PS01231">
    <property type="entry name" value="TRMA_2"/>
    <property type="match status" value="1"/>
</dbReference>
<feature type="binding site" evidence="4">
    <location>
        <position position="338"/>
    </location>
    <ligand>
        <name>S-adenosyl-L-methionine</name>
        <dbReference type="ChEBI" id="CHEBI:59789"/>
    </ligand>
</feature>
<comment type="similarity">
    <text evidence="4">Belongs to the class I-like SAM-binding methyltransferase superfamily. RNA M5U methyltransferase family.</text>
</comment>
<dbReference type="InterPro" id="IPR030391">
    <property type="entry name" value="MeTrfase_TrmA_CS"/>
</dbReference>
<keyword evidence="2 4" id="KW-0808">Transferase</keyword>
<reference evidence="5" key="1">
    <citation type="journal article" date="2021" name="PeerJ">
        <title>Extensive microbial diversity within the chicken gut microbiome revealed by metagenomics and culture.</title>
        <authorList>
            <person name="Gilroy R."/>
            <person name="Ravi A."/>
            <person name="Getino M."/>
            <person name="Pursley I."/>
            <person name="Horton D.L."/>
            <person name="Alikhan N.F."/>
            <person name="Baker D."/>
            <person name="Gharbi K."/>
            <person name="Hall N."/>
            <person name="Watson M."/>
            <person name="Adriaenssens E.M."/>
            <person name="Foster-Nyarko E."/>
            <person name="Jarju S."/>
            <person name="Secka A."/>
            <person name="Antonio M."/>
            <person name="Oren A."/>
            <person name="Chaudhuri R.R."/>
            <person name="La Ragione R."/>
            <person name="Hildebrand F."/>
            <person name="Pallen M.J."/>
        </authorList>
    </citation>
    <scope>NUCLEOTIDE SEQUENCE</scope>
    <source>
        <strain evidence="5">2189</strain>
    </source>
</reference>
<feature type="binding site" evidence="4">
    <location>
        <position position="317"/>
    </location>
    <ligand>
        <name>S-adenosyl-L-methionine</name>
        <dbReference type="ChEBI" id="CHEBI:59789"/>
    </ligand>
</feature>
<accession>A0A9D2AVD6</accession>